<proteinExistence type="inferred from homology"/>
<feature type="signal peptide" evidence="7">
    <location>
        <begin position="1"/>
        <end position="20"/>
    </location>
</feature>
<keyword evidence="4" id="KW-0378">Hydrolase</keyword>
<evidence type="ECO:0000256" key="2">
    <source>
        <dbReference type="ARBA" id="ARBA00022670"/>
    </source>
</evidence>
<evidence type="ECO:0000259" key="8">
    <source>
        <dbReference type="Pfam" id="PF00326"/>
    </source>
</evidence>
<keyword evidence="5" id="KW-0720">Serine protease</keyword>
<dbReference type="SUPFAM" id="SSF53474">
    <property type="entry name" value="alpha/beta-Hydrolases"/>
    <property type="match status" value="1"/>
</dbReference>
<evidence type="ECO:0000256" key="5">
    <source>
        <dbReference type="ARBA" id="ARBA00022825"/>
    </source>
</evidence>
<evidence type="ECO:0000256" key="4">
    <source>
        <dbReference type="ARBA" id="ARBA00022801"/>
    </source>
</evidence>
<accession>A0A4Z1P980</accession>
<gene>
    <name evidence="9" type="ORF">E6O75_ATG08099</name>
</gene>
<dbReference type="GO" id="GO:0004252">
    <property type="term" value="F:serine-type endopeptidase activity"/>
    <property type="evidence" value="ECO:0007669"/>
    <property type="project" value="TreeGrafter"/>
</dbReference>
<dbReference type="Pfam" id="PF07676">
    <property type="entry name" value="PD40"/>
    <property type="match status" value="1"/>
</dbReference>
<protein>
    <recommendedName>
        <fullName evidence="6">Dipeptidyl-peptidase V</fullName>
    </recommendedName>
</protein>
<evidence type="ECO:0000256" key="6">
    <source>
        <dbReference type="ARBA" id="ARBA00032829"/>
    </source>
</evidence>
<evidence type="ECO:0000256" key="7">
    <source>
        <dbReference type="SAM" id="SignalP"/>
    </source>
</evidence>
<reference evidence="9 10" key="1">
    <citation type="submission" date="2019-04" db="EMBL/GenBank/DDBJ databases">
        <title>High contiguity whole genome sequence and gene annotation resource for two Venturia nashicola isolates.</title>
        <authorList>
            <person name="Prokchorchik M."/>
            <person name="Won K."/>
            <person name="Lee Y."/>
            <person name="Choi E.D."/>
            <person name="Segonzac C."/>
            <person name="Sohn K.H."/>
        </authorList>
    </citation>
    <scope>NUCLEOTIDE SEQUENCE [LARGE SCALE GENOMIC DNA]</scope>
    <source>
        <strain evidence="9 10">PRI2</strain>
    </source>
</reference>
<dbReference type="InterPro" id="IPR011659">
    <property type="entry name" value="WD40"/>
</dbReference>
<dbReference type="PANTHER" id="PTHR42776">
    <property type="entry name" value="SERINE PEPTIDASE S9 FAMILY MEMBER"/>
    <property type="match status" value="1"/>
</dbReference>
<dbReference type="AlphaFoldDB" id="A0A4Z1P980"/>
<keyword evidence="10" id="KW-1185">Reference proteome</keyword>
<dbReference type="SUPFAM" id="SSF82171">
    <property type="entry name" value="DPP6 N-terminal domain-like"/>
    <property type="match status" value="1"/>
</dbReference>
<evidence type="ECO:0000256" key="3">
    <source>
        <dbReference type="ARBA" id="ARBA00022729"/>
    </source>
</evidence>
<comment type="caution">
    <text evidence="9">The sequence shown here is derived from an EMBL/GenBank/DDBJ whole genome shotgun (WGS) entry which is preliminary data.</text>
</comment>
<dbReference type="InterPro" id="IPR001375">
    <property type="entry name" value="Peptidase_S9_cat"/>
</dbReference>
<dbReference type="Proteomes" id="UP000298493">
    <property type="component" value="Unassembled WGS sequence"/>
</dbReference>
<keyword evidence="3 7" id="KW-0732">Signal</keyword>
<comment type="similarity">
    <text evidence="1">Belongs to the peptidase S9C family.</text>
</comment>
<dbReference type="GO" id="GO:0006508">
    <property type="term" value="P:proteolysis"/>
    <property type="evidence" value="ECO:0007669"/>
    <property type="project" value="UniProtKB-KW"/>
</dbReference>
<sequence>MLTPSLAITLLTSLATTVKALGFTPETLLKAPRLAAGVPNSNATQILYQAGIFSSEKNVFQRQIRVLDASSKESTTVIVNPGVTDPTWVDDDGSVLLLVDGQNGTTDVTIGKVGDFEKTKYIAGNVDSSLSNLKLKPLDKDTYAFVVTAPTNPDGTLFNSEKAPTKGTTGSLYSSLFVRHWDTWTTPQRYSLWYGTLSATSRNSTGGRKYSLSKLTNAIDNPDLESPIPPFGGTDNFDVSTSGIAFVSKDPGLNPATHTKQNLYIVPRSNSSGFALGKAIKVNIAGFEGATTGPTFSPNGSSLAFTSKREVDYESDKNQLMVIPDVKRPERIEYFFATEDGKGKWDRNPTTIVWSQDAKTLYLEAEERGRMCIFSTPSNAISAQSTPSKIFTGGYIITWSVLANDSIFISATSIIDNSAYYLLDASSKASNASRSELIFSHSKEGSVFGLSRNQIEEIEYMGVKTKNHAWVIKPSNFQKGQRYPLAFVVHGGPQQSWTDNWGVKWSLPVYAEQGYVVVAPNPTGSSGFGQAFTDAIKGQWGGLPYQDLVKAFDHIKSELDFVDTDRAVALGASYGGYMINWIQGQPLGRKFKALVTHQGQFSMTGALATEELYFPFHDVGAKPWEQQEAWDKWDPSRFSKNWETPHLIIHSEKDFRVPISEGLSSFNVLQARGVDSKFLTYSDQGHFVNGLNNSLLWYKVVLDWINPRVGLPKWADDGVPGQLVKEATQDPGRKSTKP</sequence>
<dbReference type="EMBL" id="SNSC02000016">
    <property type="protein sequence ID" value="TID17353.1"/>
    <property type="molecule type" value="Genomic_DNA"/>
</dbReference>
<evidence type="ECO:0000313" key="10">
    <source>
        <dbReference type="Proteomes" id="UP000298493"/>
    </source>
</evidence>
<dbReference type="InterPro" id="IPR029058">
    <property type="entry name" value="AB_hydrolase_fold"/>
</dbReference>
<organism evidence="9 10">
    <name type="scientific">Venturia nashicola</name>
    <dbReference type="NCBI Taxonomy" id="86259"/>
    <lineage>
        <taxon>Eukaryota</taxon>
        <taxon>Fungi</taxon>
        <taxon>Dikarya</taxon>
        <taxon>Ascomycota</taxon>
        <taxon>Pezizomycotina</taxon>
        <taxon>Dothideomycetes</taxon>
        <taxon>Pleosporomycetidae</taxon>
        <taxon>Venturiales</taxon>
        <taxon>Venturiaceae</taxon>
        <taxon>Venturia</taxon>
    </lineage>
</organism>
<dbReference type="PANTHER" id="PTHR42776:SF13">
    <property type="entry name" value="DIPEPTIDYL-PEPTIDASE 5"/>
    <property type="match status" value="1"/>
</dbReference>
<evidence type="ECO:0000256" key="1">
    <source>
        <dbReference type="ARBA" id="ARBA00010040"/>
    </source>
</evidence>
<evidence type="ECO:0000313" key="9">
    <source>
        <dbReference type="EMBL" id="TID17353.1"/>
    </source>
</evidence>
<feature type="chain" id="PRO_5021247789" description="Dipeptidyl-peptidase V" evidence="7">
    <location>
        <begin position="21"/>
        <end position="738"/>
    </location>
</feature>
<dbReference type="FunFam" id="3.40.50.1820:FF:000028">
    <property type="entry name" value="S9 family peptidase"/>
    <property type="match status" value="1"/>
</dbReference>
<dbReference type="STRING" id="86259.A0A4Z1P980"/>
<dbReference type="Pfam" id="PF00326">
    <property type="entry name" value="Peptidase_S9"/>
    <property type="match status" value="1"/>
</dbReference>
<feature type="domain" description="Peptidase S9 prolyl oligopeptidase catalytic" evidence="8">
    <location>
        <begin position="501"/>
        <end position="706"/>
    </location>
</feature>
<name>A0A4Z1P980_9PEZI</name>
<keyword evidence="2" id="KW-0645">Protease</keyword>
<dbReference type="Gene3D" id="3.40.50.1820">
    <property type="entry name" value="alpha/beta hydrolase"/>
    <property type="match status" value="1"/>
</dbReference>